<evidence type="ECO:0000256" key="1">
    <source>
        <dbReference type="SAM" id="SignalP"/>
    </source>
</evidence>
<feature type="signal peptide" evidence="1">
    <location>
        <begin position="1"/>
        <end position="20"/>
    </location>
</feature>
<reference evidence="2 3" key="1">
    <citation type="journal article" date="2023" name="Mol. Ecol. Resour.">
        <title>Chromosome-level genome assembly of a triploid poplar Populus alba 'Berolinensis'.</title>
        <authorList>
            <person name="Chen S."/>
            <person name="Yu Y."/>
            <person name="Wang X."/>
            <person name="Wang S."/>
            <person name="Zhang T."/>
            <person name="Zhou Y."/>
            <person name="He R."/>
            <person name="Meng N."/>
            <person name="Wang Y."/>
            <person name="Liu W."/>
            <person name="Liu Z."/>
            <person name="Liu J."/>
            <person name="Guo Q."/>
            <person name="Huang H."/>
            <person name="Sederoff R.R."/>
            <person name="Wang G."/>
            <person name="Qu G."/>
            <person name="Chen S."/>
        </authorList>
    </citation>
    <scope>NUCLEOTIDE SEQUENCE [LARGE SCALE GENOMIC DNA]</scope>
    <source>
        <strain evidence="2">SC-2020</strain>
    </source>
</reference>
<keyword evidence="3" id="KW-1185">Reference proteome</keyword>
<dbReference type="Proteomes" id="UP001164929">
    <property type="component" value="Chromosome 4"/>
</dbReference>
<name>A0AAD6W722_9ROSI</name>
<feature type="chain" id="PRO_5042251649" evidence="1">
    <location>
        <begin position="21"/>
        <end position="78"/>
    </location>
</feature>
<sequence>MRGCCCWISRGWLMIGKMERQLCWCCFGLSVWLGDTRFGCRTAIGGGLGWVSGFSLKRWDGDGGLWWFGRRVSVESSW</sequence>
<evidence type="ECO:0000313" key="3">
    <source>
        <dbReference type="Proteomes" id="UP001164929"/>
    </source>
</evidence>
<protein>
    <submittedName>
        <fullName evidence="2">Uncharacterized protein</fullName>
    </submittedName>
</protein>
<comment type="caution">
    <text evidence="2">The sequence shown here is derived from an EMBL/GenBank/DDBJ whole genome shotgun (WGS) entry which is preliminary data.</text>
</comment>
<dbReference type="EMBL" id="JAQIZT010000004">
    <property type="protein sequence ID" value="KAJ7001116.1"/>
    <property type="molecule type" value="Genomic_DNA"/>
</dbReference>
<keyword evidence="1" id="KW-0732">Signal</keyword>
<organism evidence="2 3">
    <name type="scientific">Populus alba x Populus x berolinensis</name>
    <dbReference type="NCBI Taxonomy" id="444605"/>
    <lineage>
        <taxon>Eukaryota</taxon>
        <taxon>Viridiplantae</taxon>
        <taxon>Streptophyta</taxon>
        <taxon>Embryophyta</taxon>
        <taxon>Tracheophyta</taxon>
        <taxon>Spermatophyta</taxon>
        <taxon>Magnoliopsida</taxon>
        <taxon>eudicotyledons</taxon>
        <taxon>Gunneridae</taxon>
        <taxon>Pentapetalae</taxon>
        <taxon>rosids</taxon>
        <taxon>fabids</taxon>
        <taxon>Malpighiales</taxon>
        <taxon>Salicaceae</taxon>
        <taxon>Saliceae</taxon>
        <taxon>Populus</taxon>
    </lineage>
</organism>
<accession>A0AAD6W722</accession>
<gene>
    <name evidence="2" type="ORF">NC653_011526</name>
</gene>
<proteinExistence type="predicted"/>
<dbReference type="AlphaFoldDB" id="A0AAD6W722"/>
<evidence type="ECO:0000313" key="2">
    <source>
        <dbReference type="EMBL" id="KAJ7001116.1"/>
    </source>
</evidence>